<feature type="region of interest" description="Disordered" evidence="1">
    <location>
        <begin position="1"/>
        <end position="21"/>
    </location>
</feature>
<dbReference type="EMBL" id="JAEACQ010000307">
    <property type="protein sequence ID" value="MBL7632312.1"/>
    <property type="molecule type" value="Genomic_DNA"/>
</dbReference>
<dbReference type="Proteomes" id="UP000604475">
    <property type="component" value="Unassembled WGS sequence"/>
</dbReference>
<sequence>MTTSPIASETTTPEAASGTAGLTLSEPSRQAFTAELDKLKAGPSGGPRDRTVQVLGLVVAIIGLVVTLICYSQATAFDDLRDQIQIGILGLFGLGLVVLGSVLYAASTITRFLRLWLLRLIYEQRDRGA</sequence>
<feature type="transmembrane region" description="Helical" evidence="2">
    <location>
        <begin position="86"/>
        <end position="106"/>
    </location>
</feature>
<organism evidence="3 4">
    <name type="scientific">Frankia nepalensis</name>
    <dbReference type="NCBI Taxonomy" id="1836974"/>
    <lineage>
        <taxon>Bacteria</taxon>
        <taxon>Bacillati</taxon>
        <taxon>Actinomycetota</taxon>
        <taxon>Actinomycetes</taxon>
        <taxon>Frankiales</taxon>
        <taxon>Frankiaceae</taxon>
        <taxon>Frankia</taxon>
    </lineage>
</organism>
<evidence type="ECO:0000313" key="3">
    <source>
        <dbReference type="EMBL" id="MBL7632312.1"/>
    </source>
</evidence>
<keyword evidence="2" id="KW-0472">Membrane</keyword>
<keyword evidence="2" id="KW-0812">Transmembrane</keyword>
<keyword evidence="4" id="KW-1185">Reference proteome</keyword>
<reference evidence="3" key="1">
    <citation type="submission" date="2020-12" db="EMBL/GenBank/DDBJ databases">
        <title>Genomic characterization of non-nitrogen-fixing Frankia strains.</title>
        <authorList>
            <person name="Carlos-Shanley C."/>
            <person name="Guerra T."/>
            <person name="Hahn D."/>
        </authorList>
    </citation>
    <scope>NUCLEOTIDE SEQUENCE</scope>
    <source>
        <strain evidence="3">CN6</strain>
    </source>
</reference>
<dbReference type="RefSeq" id="WP_203006988.1">
    <property type="nucleotide sequence ID" value="NZ_JADWYU010000044.1"/>
</dbReference>
<evidence type="ECO:0000256" key="2">
    <source>
        <dbReference type="SAM" id="Phobius"/>
    </source>
</evidence>
<evidence type="ECO:0000313" key="4">
    <source>
        <dbReference type="Proteomes" id="UP000604475"/>
    </source>
</evidence>
<keyword evidence="2" id="KW-1133">Transmembrane helix</keyword>
<feature type="transmembrane region" description="Helical" evidence="2">
    <location>
        <begin position="54"/>
        <end position="74"/>
    </location>
</feature>
<gene>
    <name evidence="3" type="ORF">I7412_35205</name>
</gene>
<accession>A0A937USC0</accession>
<comment type="caution">
    <text evidence="3">The sequence shown here is derived from an EMBL/GenBank/DDBJ whole genome shotgun (WGS) entry which is preliminary data.</text>
</comment>
<protein>
    <submittedName>
        <fullName evidence="3">Uncharacterized protein</fullName>
    </submittedName>
</protein>
<name>A0A937USC0_9ACTN</name>
<dbReference type="AlphaFoldDB" id="A0A937USC0"/>
<evidence type="ECO:0000256" key="1">
    <source>
        <dbReference type="SAM" id="MobiDB-lite"/>
    </source>
</evidence>
<proteinExistence type="predicted"/>